<dbReference type="Proteomes" id="UP001144323">
    <property type="component" value="Unassembled WGS sequence"/>
</dbReference>
<sequence length="348" mass="36365">MQLLESISTLDPVSTAPRSRARRAEAPRTANEEPIRALPRWARPQTADPGAAIFAAGAGLALFDQILRGADGGADVSSAAKEGGEPVFAGCLRQRLALKAADSCATLARLREDASALRDAEHLSGGGETSPAGRLHRLFRLYASLPARVDAAAPAAELLGLREAIDASALAAAAAAAPDPLMAAARASAAAMKLGPNAADAELFAFVVADLALANRLGWARPVPMLAVAMLQPSLRRGAGGRRPRPTDDNWAESVARAYGLAVVEAHALAVDLARRSQKLLSVAPALRARGARRVIEMLFTDDAVTPAAAASRAGLSDRAARRLFDRLVTLGVVRELSGRETFRIYGL</sequence>
<dbReference type="AlphaFoldDB" id="A0A9W6LV39"/>
<name>A0A9W6LV39_9HYPH</name>
<dbReference type="EMBL" id="BSEC01000007">
    <property type="protein sequence ID" value="GLI96084.1"/>
    <property type="molecule type" value="Genomic_DNA"/>
</dbReference>
<proteinExistence type="predicted"/>
<dbReference type="RefSeq" id="WP_281807223.1">
    <property type="nucleotide sequence ID" value="NZ_BSEC01000007.1"/>
</dbReference>
<evidence type="ECO:0000313" key="3">
    <source>
        <dbReference type="Proteomes" id="UP001144323"/>
    </source>
</evidence>
<dbReference type="Pfam" id="PF07183">
    <property type="entry name" value="DUF1403"/>
    <property type="match status" value="1"/>
</dbReference>
<feature type="compositionally biased region" description="Basic and acidic residues" evidence="1">
    <location>
        <begin position="22"/>
        <end position="32"/>
    </location>
</feature>
<organism evidence="2 3">
    <name type="scientific">Methylocystis echinoides</name>
    <dbReference type="NCBI Taxonomy" id="29468"/>
    <lineage>
        <taxon>Bacteria</taxon>
        <taxon>Pseudomonadati</taxon>
        <taxon>Pseudomonadota</taxon>
        <taxon>Alphaproteobacteria</taxon>
        <taxon>Hyphomicrobiales</taxon>
        <taxon>Methylocystaceae</taxon>
        <taxon>Methylocystis</taxon>
    </lineage>
</organism>
<accession>A0A9W6LV39</accession>
<gene>
    <name evidence="2" type="ORF">LMG27198_50760</name>
</gene>
<evidence type="ECO:0008006" key="4">
    <source>
        <dbReference type="Google" id="ProtNLM"/>
    </source>
</evidence>
<reference evidence="2" key="1">
    <citation type="journal article" date="2023" name="Int. J. Syst. Evol. Microbiol.">
        <title>Methylocystis iwaonis sp. nov., a type II methane-oxidizing bacterium from surface soil of a rice paddy field in Japan, and emended description of the genus Methylocystis (ex Whittenbury et al. 1970) Bowman et al. 1993.</title>
        <authorList>
            <person name="Kaise H."/>
            <person name="Sawadogo J.B."/>
            <person name="Alam M.S."/>
            <person name="Ueno C."/>
            <person name="Dianou D."/>
            <person name="Shinjo R."/>
            <person name="Asakawa S."/>
        </authorList>
    </citation>
    <scope>NUCLEOTIDE SEQUENCE</scope>
    <source>
        <strain evidence="2">LMG27198</strain>
    </source>
</reference>
<dbReference type="SUPFAM" id="SSF46785">
    <property type="entry name" value="Winged helix' DNA-binding domain"/>
    <property type="match status" value="1"/>
</dbReference>
<dbReference type="InterPro" id="IPR009843">
    <property type="entry name" value="DUF1403"/>
</dbReference>
<keyword evidence="3" id="KW-1185">Reference proteome</keyword>
<comment type="caution">
    <text evidence="2">The sequence shown here is derived from an EMBL/GenBank/DDBJ whole genome shotgun (WGS) entry which is preliminary data.</text>
</comment>
<feature type="region of interest" description="Disordered" evidence="1">
    <location>
        <begin position="1"/>
        <end position="32"/>
    </location>
</feature>
<feature type="compositionally biased region" description="Polar residues" evidence="1">
    <location>
        <begin position="1"/>
        <end position="12"/>
    </location>
</feature>
<dbReference type="InterPro" id="IPR036390">
    <property type="entry name" value="WH_DNA-bd_sf"/>
</dbReference>
<evidence type="ECO:0000256" key="1">
    <source>
        <dbReference type="SAM" id="MobiDB-lite"/>
    </source>
</evidence>
<protein>
    <recommendedName>
        <fullName evidence="4">DUF1403 family protein</fullName>
    </recommendedName>
</protein>
<evidence type="ECO:0000313" key="2">
    <source>
        <dbReference type="EMBL" id="GLI96084.1"/>
    </source>
</evidence>